<dbReference type="GO" id="GO:0004497">
    <property type="term" value="F:monooxygenase activity"/>
    <property type="evidence" value="ECO:0007669"/>
    <property type="project" value="UniProtKB-KW"/>
</dbReference>
<dbReference type="InterPro" id="IPR038762">
    <property type="entry name" value="ABM_predict"/>
</dbReference>
<keyword evidence="3" id="KW-0560">Oxidoreductase</keyword>
<feature type="domain" description="ABM" evidence="2">
    <location>
        <begin position="8"/>
        <end position="82"/>
    </location>
</feature>
<dbReference type="InterPro" id="IPR011008">
    <property type="entry name" value="Dimeric_a/b-barrel"/>
</dbReference>
<keyword evidence="1" id="KW-1133">Transmembrane helix</keyword>
<evidence type="ECO:0000313" key="4">
    <source>
        <dbReference type="Proteomes" id="UP000285768"/>
    </source>
</evidence>
<evidence type="ECO:0000313" key="3">
    <source>
        <dbReference type="EMBL" id="QAB18197.1"/>
    </source>
</evidence>
<proteinExistence type="predicted"/>
<keyword evidence="3" id="KW-0503">Monooxygenase</keyword>
<dbReference type="PANTHER" id="PTHR40057">
    <property type="entry name" value="SLR1162 PROTEIN"/>
    <property type="match status" value="1"/>
</dbReference>
<feature type="transmembrane region" description="Helical" evidence="1">
    <location>
        <begin position="164"/>
        <end position="186"/>
    </location>
</feature>
<name>A0ABX5QGH5_9MICO</name>
<dbReference type="EMBL" id="CP035037">
    <property type="protein sequence ID" value="QAB18197.1"/>
    <property type="molecule type" value="Genomic_DNA"/>
</dbReference>
<evidence type="ECO:0000259" key="2">
    <source>
        <dbReference type="Pfam" id="PF03992"/>
    </source>
</evidence>
<dbReference type="Pfam" id="PF03992">
    <property type="entry name" value="ABM"/>
    <property type="match status" value="1"/>
</dbReference>
<keyword evidence="1" id="KW-0812">Transmembrane</keyword>
<keyword evidence="1" id="KW-0472">Membrane</keyword>
<sequence length="226" mass="24979">MDGMGTPVTVAVRRQTMPARSGDAVAWVEEGLRLARGFDGCLGGGVLRDSGDENVLHAIYRFADEAALGDWERSEQRRRWLEAGSPLVLDARVQRRTGIEGWFDGPQLRRSVDVRTGDARTVVVRSAPQRWKQAMAIWVGMYPVNVASSWVISTLPWWGDAPVLLRSALVVTVLAPLMTFVMMPAVTRVLRPWLRRNPGAIRTERSLLEALDSRAAAPRPPGTARG</sequence>
<organism evidence="3 4">
    <name type="scientific">Leucobacter muris</name>
    <dbReference type="NCBI Taxonomy" id="1935379"/>
    <lineage>
        <taxon>Bacteria</taxon>
        <taxon>Bacillati</taxon>
        <taxon>Actinomycetota</taxon>
        <taxon>Actinomycetes</taxon>
        <taxon>Micrococcales</taxon>
        <taxon>Microbacteriaceae</taxon>
        <taxon>Leucobacter</taxon>
    </lineage>
</organism>
<dbReference type="SUPFAM" id="SSF54909">
    <property type="entry name" value="Dimeric alpha+beta barrel"/>
    <property type="match status" value="1"/>
</dbReference>
<gene>
    <name evidence="3" type="ORF">Leucomu_09925</name>
</gene>
<accession>A0ABX5QGH5</accession>
<dbReference type="InterPro" id="IPR007138">
    <property type="entry name" value="ABM_dom"/>
</dbReference>
<dbReference type="Proteomes" id="UP000285768">
    <property type="component" value="Chromosome"/>
</dbReference>
<protein>
    <submittedName>
        <fullName evidence="3">Antibiotic biosynthesis monooxygenase</fullName>
    </submittedName>
</protein>
<reference evidence="3 4" key="1">
    <citation type="submission" date="2019-01" db="EMBL/GenBank/DDBJ databases">
        <title>Leucobacter muris sp. nov. isolated from the nose of a laboratory mouse.</title>
        <authorList>
            <person name="Benga L."/>
            <person name="Sproeer C."/>
            <person name="Schumann P."/>
            <person name="Verbarg S."/>
            <person name="Bunk B."/>
            <person name="Engelhardt E."/>
            <person name="Benten P.M."/>
            <person name="Sager M."/>
        </authorList>
    </citation>
    <scope>NUCLEOTIDE SEQUENCE [LARGE SCALE GENOMIC DNA]</scope>
    <source>
        <strain evidence="3 4">DSM 101948</strain>
    </source>
</reference>
<evidence type="ECO:0000256" key="1">
    <source>
        <dbReference type="SAM" id="Phobius"/>
    </source>
</evidence>
<feature type="transmembrane region" description="Helical" evidence="1">
    <location>
        <begin position="135"/>
        <end position="158"/>
    </location>
</feature>
<dbReference type="PANTHER" id="PTHR40057:SF1">
    <property type="entry name" value="SLR1162 PROTEIN"/>
    <property type="match status" value="1"/>
</dbReference>
<keyword evidence="4" id="KW-1185">Reference proteome</keyword>